<dbReference type="InterPro" id="IPR001680">
    <property type="entry name" value="WD40_rpt"/>
</dbReference>
<evidence type="ECO:0000259" key="4">
    <source>
        <dbReference type="PROSITE" id="PS50197"/>
    </source>
</evidence>
<dbReference type="PROSITE" id="PS50197">
    <property type="entry name" value="BEACH"/>
    <property type="match status" value="1"/>
</dbReference>
<dbReference type="Pfam" id="PF25400">
    <property type="entry name" value="PH_FAN"/>
    <property type="match status" value="1"/>
</dbReference>
<dbReference type="CDD" id="cd00200">
    <property type="entry name" value="WD40"/>
    <property type="match status" value="1"/>
</dbReference>
<dbReference type="InterPro" id="IPR050865">
    <property type="entry name" value="BEACH_Domain"/>
</dbReference>
<feature type="domain" description="BEACH" evidence="4">
    <location>
        <begin position="269"/>
        <end position="556"/>
    </location>
</feature>
<dbReference type="PROSITE" id="PS00678">
    <property type="entry name" value="WD_REPEATS_1"/>
    <property type="match status" value="1"/>
</dbReference>
<name>A0AAV7X7A3_9NEOP</name>
<comment type="caution">
    <text evidence="6">The sequence shown here is derived from an EMBL/GenBank/DDBJ whole genome shotgun (WGS) entry which is preliminary data.</text>
</comment>
<dbReference type="PROSITE" id="PS50082">
    <property type="entry name" value="WD_REPEATS_2"/>
    <property type="match status" value="4"/>
</dbReference>
<feature type="repeat" description="WD" evidence="3">
    <location>
        <begin position="674"/>
        <end position="704"/>
    </location>
</feature>
<dbReference type="PROSITE" id="PS50294">
    <property type="entry name" value="WD_REPEATS_REGION"/>
    <property type="match status" value="3"/>
</dbReference>
<dbReference type="PANTHER" id="PTHR13743">
    <property type="entry name" value="BEIGE/BEACH-RELATED"/>
    <property type="match status" value="1"/>
</dbReference>
<dbReference type="InterPro" id="IPR057496">
    <property type="entry name" value="FAN-like_PH"/>
</dbReference>
<proteinExistence type="predicted"/>
<dbReference type="FunFam" id="1.10.1540.10:FF:000001">
    <property type="entry name" value="neurobeachin isoform X1"/>
    <property type="match status" value="1"/>
</dbReference>
<dbReference type="InterPro" id="IPR015943">
    <property type="entry name" value="WD40/YVTN_repeat-like_dom_sf"/>
</dbReference>
<evidence type="ECO:0000256" key="1">
    <source>
        <dbReference type="ARBA" id="ARBA00022574"/>
    </source>
</evidence>
<dbReference type="InterPro" id="IPR019775">
    <property type="entry name" value="WD40_repeat_CS"/>
</dbReference>
<evidence type="ECO:0000256" key="2">
    <source>
        <dbReference type="ARBA" id="ARBA00022737"/>
    </source>
</evidence>
<dbReference type="InterPro" id="IPR023362">
    <property type="entry name" value="PH-BEACH_dom"/>
</dbReference>
<evidence type="ECO:0000256" key="3">
    <source>
        <dbReference type="PROSITE-ProRule" id="PRU00221"/>
    </source>
</evidence>
<dbReference type="Gene3D" id="1.10.1540.10">
    <property type="entry name" value="BEACH domain"/>
    <property type="match status" value="1"/>
</dbReference>
<feature type="repeat" description="WD" evidence="3">
    <location>
        <begin position="767"/>
        <end position="809"/>
    </location>
</feature>
<dbReference type="PANTHER" id="PTHR13743:SF123">
    <property type="entry name" value="PROTEIN FAN"/>
    <property type="match status" value="1"/>
</dbReference>
<dbReference type="SUPFAM" id="SSF50978">
    <property type="entry name" value="WD40 repeat-like"/>
    <property type="match status" value="1"/>
</dbReference>
<dbReference type="Proteomes" id="UP001075354">
    <property type="component" value="Chromosome 13"/>
</dbReference>
<organism evidence="6 7">
    <name type="scientific">Megalurothrips usitatus</name>
    <name type="common">bean blossom thrips</name>
    <dbReference type="NCBI Taxonomy" id="439358"/>
    <lineage>
        <taxon>Eukaryota</taxon>
        <taxon>Metazoa</taxon>
        <taxon>Ecdysozoa</taxon>
        <taxon>Arthropoda</taxon>
        <taxon>Hexapoda</taxon>
        <taxon>Insecta</taxon>
        <taxon>Pterygota</taxon>
        <taxon>Neoptera</taxon>
        <taxon>Paraneoptera</taxon>
        <taxon>Thysanoptera</taxon>
        <taxon>Terebrantia</taxon>
        <taxon>Thripoidea</taxon>
        <taxon>Thripidae</taxon>
        <taxon>Megalurothrips</taxon>
    </lineage>
</organism>
<evidence type="ECO:0000259" key="5">
    <source>
        <dbReference type="PROSITE" id="PS51783"/>
    </source>
</evidence>
<dbReference type="Gene3D" id="2.130.10.10">
    <property type="entry name" value="YVTN repeat-like/Quinoprotein amine dehydrogenase"/>
    <property type="match status" value="2"/>
</dbReference>
<feature type="domain" description="BEACH-type PH" evidence="5">
    <location>
        <begin position="168"/>
        <end position="265"/>
    </location>
</feature>
<evidence type="ECO:0008006" key="8">
    <source>
        <dbReference type="Google" id="ProtNLM"/>
    </source>
</evidence>
<dbReference type="InterPro" id="IPR000409">
    <property type="entry name" value="BEACH_dom"/>
</dbReference>
<accession>A0AAV7X7A3</accession>
<keyword evidence="7" id="KW-1185">Reference proteome</keyword>
<dbReference type="EMBL" id="JAPTSV010000013">
    <property type="protein sequence ID" value="KAJ1521516.1"/>
    <property type="molecule type" value="Genomic_DNA"/>
</dbReference>
<dbReference type="SUPFAM" id="SSF81837">
    <property type="entry name" value="BEACH domain"/>
    <property type="match status" value="1"/>
</dbReference>
<dbReference type="InterPro" id="IPR036322">
    <property type="entry name" value="WD40_repeat_dom_sf"/>
</dbReference>
<dbReference type="SMART" id="SM00320">
    <property type="entry name" value="WD40"/>
    <property type="match status" value="7"/>
</dbReference>
<feature type="repeat" description="WD" evidence="3">
    <location>
        <begin position="849"/>
        <end position="885"/>
    </location>
</feature>
<evidence type="ECO:0000313" key="7">
    <source>
        <dbReference type="Proteomes" id="UP001075354"/>
    </source>
</evidence>
<dbReference type="Gene3D" id="2.30.29.30">
    <property type="entry name" value="Pleckstrin-homology domain (PH domain)/Phosphotyrosine-binding domain (PTB)"/>
    <property type="match status" value="1"/>
</dbReference>
<dbReference type="AlphaFoldDB" id="A0AAV7X7A3"/>
<dbReference type="CDD" id="cd06071">
    <property type="entry name" value="Beach"/>
    <property type="match status" value="1"/>
</dbReference>
<dbReference type="PROSITE" id="PS51783">
    <property type="entry name" value="PH_BEACH"/>
    <property type="match status" value="1"/>
</dbReference>
<dbReference type="SMART" id="SM01026">
    <property type="entry name" value="Beach"/>
    <property type="match status" value="1"/>
</dbReference>
<evidence type="ECO:0000313" key="6">
    <source>
        <dbReference type="EMBL" id="KAJ1521516.1"/>
    </source>
</evidence>
<dbReference type="InterPro" id="IPR011993">
    <property type="entry name" value="PH-like_dom_sf"/>
</dbReference>
<keyword evidence="2" id="KW-0677">Repeat</keyword>
<gene>
    <name evidence="6" type="ORF">ONE63_003179</name>
</gene>
<dbReference type="InterPro" id="IPR036372">
    <property type="entry name" value="BEACH_dom_sf"/>
</dbReference>
<feature type="repeat" description="WD" evidence="3">
    <location>
        <begin position="725"/>
        <end position="759"/>
    </location>
</feature>
<reference evidence="6" key="1">
    <citation type="submission" date="2022-12" db="EMBL/GenBank/DDBJ databases">
        <title>Chromosome-level genome assembly of the bean flower thrips Megalurothrips usitatus.</title>
        <authorList>
            <person name="Ma L."/>
            <person name="Liu Q."/>
            <person name="Li H."/>
            <person name="Cai W."/>
        </authorList>
    </citation>
    <scope>NUCLEOTIDE SEQUENCE</scope>
    <source>
        <strain evidence="6">Cailab_2022a</strain>
    </source>
</reference>
<protein>
    <recommendedName>
        <fullName evidence="8">Protein FAN</fullName>
    </recommendedName>
</protein>
<dbReference type="Pfam" id="PF02138">
    <property type="entry name" value="Beach"/>
    <property type="match status" value="1"/>
</dbReference>
<keyword evidence="1 3" id="KW-0853">WD repeat</keyword>
<dbReference type="SUPFAM" id="SSF50729">
    <property type="entry name" value="PH domain-like"/>
    <property type="match status" value="1"/>
</dbReference>
<sequence length="885" mass="99306">MDNNKQRFSLLLLEPGEIYFEDYSVILLPSKTLKRQDGRLKLCSKSIVFDPKDISKPIIKIAHKDCVHIEELPQNLKEKEEGNGGISIDCKQYITMLEGNIVAPFVFNHNAEKFQFVLNYANVDNCVAQISQLHRASTLPLVEQNTMLAAITFSRQSRTGFDSLWLEDLYETRVIETQGSKISPLVINPGHILLTDTALYYQPFNNVESQPVLKIRLADIGSVVKRRFLLQSVGLEVHCRDGSVPHLFLSLKTAKERDDLFDGIMSQSNVKLDDLQQEAVTLQWQHGVLTNFEYLTYLNSLADRTFNDLTQYPVFPWVVSDYSSKTLQIDAFKTYRNLQKPVGALNTDRLDKLKERYNEMPEPKFLYGSHYSTPGFVLFYLVRKYPHYMLCLQNGRFDHPDRMFNSIPDVWRNVLCNSSDFKELIPEFYDTSAEGDFLTNRYGINFGHRHDGSKVNHVILPPWASCPSDFVKKLREALESSYVSQNLHSWIDLIFGFKQTGEAAVKANNVFYHLCYEGSIDLASITDPAQRHALEIQIMEFGQIPKQVFKHPHPKRIIHSPMQHLLLDRAASETSGDSESVTILEKTASFQGHRDFVRSLRLIHNGEAVASVGNDGLLKVHSLVEDRLTHSVGLSATPLSSVVSLPGDHRFIVGSFDDSVVVYDVQFGRVLDKLVAHEDAVSCLAFCGNILVTGSWDCSVRVWKKLPIDEGEWTKIRSATALAAELDHDAQITCLAVSCNGEILVSGCEDGGIFVWNLEHCSLHLRLPGHEGAVAAMAVTEDACQLVSCGATDRTLKVFDLATGMLVCNKELNQGLRSIALVDQRLVIGGASGIIQVWDFRKVSMLQEIQAHTVPISALAVTEDCSVVVSGCEDGSIIVWRPTQK</sequence>
<dbReference type="Pfam" id="PF00400">
    <property type="entry name" value="WD40"/>
    <property type="match status" value="5"/>
</dbReference>